<feature type="signal peptide" evidence="1">
    <location>
        <begin position="1"/>
        <end position="26"/>
    </location>
</feature>
<evidence type="ECO:0000313" key="3">
    <source>
        <dbReference type="Proteomes" id="UP001211872"/>
    </source>
</evidence>
<sequence length="591" mass="66902">MKPFATTLRQLAAVLLLLLFARPANAYHYGEHRLIGDQGFATFMRWLVASRQLGTPEQTRAWAATHGGVVYDSTEQAYTLQRLSAGPNRVSYGALNGLAGDHAENPLELEEGLRYEQSRLHQILALHNQALRTFQTAAADNDLARLDNNYLRLALTNFSHFFHYGRAFDWHFTAFDAARLEAALDPARAAAAFQELSRTNVLNMYVSGHLMALQLAERAGQLLATDPVAADRYLSYAVIYNSFADHFLQDSFAAGHMVVNRNVFASFTNNKALHDLYNRKGVEVANLQGETWRAYGDGSFNQTHGSWQQAPTLQAIAYPDLTPESERAVQAVSLSLREVWQAFQAAREGRPLAWRAQLPTQKEQLGPFFRQHFQALALIPVPFNTPIARYLPQAANLPELQQRTQLLDNQRFERSRVGNSLSIGIGNVVFSQDTYYADTEFRLQTSPFVYRYQYNPVTRTQRFGNYQVRPTLVYTTGRIQRPESSPRKTYTVKGGLSLNADYWLAPRRFAGLYSYLQAGVYKEEQAPLKTLLAPSVGLQLGSLVGIRYYELPIWLRLPAQLLLPLKIRANTQLVPGQRPVYYFSTELDLFY</sequence>
<feature type="chain" id="PRO_5046133504" evidence="1">
    <location>
        <begin position="27"/>
        <end position="591"/>
    </location>
</feature>
<geneLocation type="plasmid" evidence="2 3">
    <name>unnamed2</name>
</geneLocation>
<evidence type="ECO:0000313" key="2">
    <source>
        <dbReference type="EMBL" id="WBO86732.1"/>
    </source>
</evidence>
<keyword evidence="3" id="KW-1185">Reference proteome</keyword>
<evidence type="ECO:0000256" key="1">
    <source>
        <dbReference type="SAM" id="SignalP"/>
    </source>
</evidence>
<accession>A0ABY7PUZ4</accession>
<keyword evidence="1" id="KW-0732">Signal</keyword>
<dbReference type="RefSeq" id="WP_270129398.1">
    <property type="nucleotide sequence ID" value="NZ_CP115397.1"/>
</dbReference>
<organism evidence="2 3">
    <name type="scientific">Hymenobacter yonginensis</name>
    <dbReference type="NCBI Taxonomy" id="748197"/>
    <lineage>
        <taxon>Bacteria</taxon>
        <taxon>Pseudomonadati</taxon>
        <taxon>Bacteroidota</taxon>
        <taxon>Cytophagia</taxon>
        <taxon>Cytophagales</taxon>
        <taxon>Hymenobacteraceae</taxon>
        <taxon>Hymenobacter</taxon>
    </lineage>
</organism>
<dbReference type="Proteomes" id="UP001211872">
    <property type="component" value="Plasmid unnamed2"/>
</dbReference>
<name>A0ABY7PUZ4_9BACT</name>
<gene>
    <name evidence="2" type="ORF">O9Z63_20845</name>
</gene>
<keyword evidence="2" id="KW-0614">Plasmid</keyword>
<dbReference type="CDD" id="cd22893">
    <property type="entry name" value="PlcA-like"/>
    <property type="match status" value="1"/>
</dbReference>
<dbReference type="EMBL" id="CP115397">
    <property type="protein sequence ID" value="WBO86732.1"/>
    <property type="molecule type" value="Genomic_DNA"/>
</dbReference>
<protein>
    <submittedName>
        <fullName evidence="2">Uncharacterized protein</fullName>
    </submittedName>
</protein>
<proteinExistence type="predicted"/>
<reference evidence="2 3" key="1">
    <citation type="journal article" date="2011" name="Int. J. Syst. Evol. Microbiol.">
        <title>Hymenobacter yonginensis sp. nov., isolated from a mesotrophic artificial lake.</title>
        <authorList>
            <person name="Joung Y."/>
            <person name="Cho S.H."/>
            <person name="Kim H."/>
            <person name="Kim S.B."/>
            <person name="Joh K."/>
        </authorList>
    </citation>
    <scope>NUCLEOTIDE SEQUENCE [LARGE SCALE GENOMIC DNA]</scope>
    <source>
        <strain evidence="2 3">KCTC 22745</strain>
    </source>
</reference>
<dbReference type="InterPro" id="IPR049756">
    <property type="entry name" value="PlcA-like_dom"/>
</dbReference>